<keyword evidence="4" id="KW-1185">Reference proteome</keyword>
<organism evidence="3 4">
    <name type="scientific">Lithospermum erythrorhizon</name>
    <name type="common">Purple gromwell</name>
    <name type="synonym">Lithospermum officinale var. erythrorhizon</name>
    <dbReference type="NCBI Taxonomy" id="34254"/>
    <lineage>
        <taxon>Eukaryota</taxon>
        <taxon>Viridiplantae</taxon>
        <taxon>Streptophyta</taxon>
        <taxon>Embryophyta</taxon>
        <taxon>Tracheophyta</taxon>
        <taxon>Spermatophyta</taxon>
        <taxon>Magnoliopsida</taxon>
        <taxon>eudicotyledons</taxon>
        <taxon>Gunneridae</taxon>
        <taxon>Pentapetalae</taxon>
        <taxon>asterids</taxon>
        <taxon>lamiids</taxon>
        <taxon>Boraginales</taxon>
        <taxon>Boraginaceae</taxon>
        <taxon>Boraginoideae</taxon>
        <taxon>Lithospermeae</taxon>
        <taxon>Lithospermum</taxon>
    </lineage>
</organism>
<comment type="caution">
    <text evidence="3">The sequence shown here is derived from an EMBL/GenBank/DDBJ whole genome shotgun (WGS) entry which is preliminary data.</text>
</comment>
<dbReference type="Pfam" id="PF13966">
    <property type="entry name" value="zf-RVT"/>
    <property type="match status" value="1"/>
</dbReference>
<dbReference type="EMBL" id="BAABME010012015">
    <property type="protein sequence ID" value="GAA0184603.1"/>
    <property type="molecule type" value="Genomic_DNA"/>
</dbReference>
<dbReference type="GO" id="GO:0003964">
    <property type="term" value="F:RNA-directed DNA polymerase activity"/>
    <property type="evidence" value="ECO:0007669"/>
    <property type="project" value="UniProtKB-KW"/>
</dbReference>
<gene>
    <name evidence="3" type="ORF">LIER_31891</name>
</gene>
<dbReference type="InterPro" id="IPR000477">
    <property type="entry name" value="RT_dom"/>
</dbReference>
<dbReference type="Proteomes" id="UP001454036">
    <property type="component" value="Unassembled WGS sequence"/>
</dbReference>
<dbReference type="AlphaFoldDB" id="A0AAV3RSE3"/>
<keyword evidence="3" id="KW-0548">Nucleotidyltransferase</keyword>
<dbReference type="PANTHER" id="PTHR33116:SF80">
    <property type="entry name" value="REVERSE TRANSCRIPTASE ZINC-BINDING DOMAIN-CONTAINING PROTEIN"/>
    <property type="match status" value="1"/>
</dbReference>
<evidence type="ECO:0000313" key="3">
    <source>
        <dbReference type="EMBL" id="GAA0184603.1"/>
    </source>
</evidence>
<reference evidence="3 4" key="1">
    <citation type="submission" date="2024-01" db="EMBL/GenBank/DDBJ databases">
        <title>The complete chloroplast genome sequence of Lithospermum erythrorhizon: insights into the phylogenetic relationship among Boraginaceae species and the maternal lineages of purple gromwells.</title>
        <authorList>
            <person name="Okada T."/>
            <person name="Watanabe K."/>
        </authorList>
    </citation>
    <scope>NUCLEOTIDE SEQUENCE [LARGE SCALE GENOMIC DNA]</scope>
</reference>
<sequence length="549" mass="63989">MTKVMSSRLATILPKLISDAQEGFVQGRLIQDNILLAQELIHHIDKGKIWRRFGFSELWIERVMACLDNNCFSILINGKSARFFMSEKGVRQGDPLSPTLFILAEEYLLRGLHHLYERHKDLSYQTGCNLMQFLDHYQKVSGQLVNTEKSSCILSSKASPARCSIVLKVTGFRKGSTPFTYLGIPIYKGKKQSFLFDDLIEKIRGRLASWSSNFLSFGGRLKLLQSVLSTLPNYYLQVMQMPAEVYTKIERIFNKYLWDGLPWCKWQKVSAPFEEGGLNIRSMADIHHTFMLKSWLRLRECKSLWSRFMLGKYCRKYHPKVATVHPSHSRVWKNLLKVRDEAEALIHWQLGQGNCDFYLDSWLDMGPIAQWYPDQPGGTKVKEFWKNGAWDVEKLSHWFPQHLVSRIQEVFFDPWAEDVIWKASKDGTFSFKSALEEIRTHREQSPHMAVIWHNNIPRKMSFLAWRVLHNWLPVDEMMIKKGLTWSRSVCAVVTQKLLNMSSLLILLQIRYGHILRGWLELSTHISQLFIKFCECGRCQSRLKGTYSHG</sequence>
<keyword evidence="3" id="KW-0808">Transferase</keyword>
<keyword evidence="3" id="KW-0695">RNA-directed DNA polymerase</keyword>
<proteinExistence type="predicted"/>
<accession>A0AAV3RSE3</accession>
<name>A0AAV3RSE3_LITER</name>
<dbReference type="InterPro" id="IPR026960">
    <property type="entry name" value="RVT-Znf"/>
</dbReference>
<feature type="domain" description="Reverse transcriptase" evidence="1">
    <location>
        <begin position="2"/>
        <end position="186"/>
    </location>
</feature>
<evidence type="ECO:0000313" key="4">
    <source>
        <dbReference type="Proteomes" id="UP001454036"/>
    </source>
</evidence>
<evidence type="ECO:0000259" key="2">
    <source>
        <dbReference type="Pfam" id="PF13966"/>
    </source>
</evidence>
<dbReference type="Pfam" id="PF00078">
    <property type="entry name" value="RVT_1"/>
    <property type="match status" value="1"/>
</dbReference>
<dbReference type="PANTHER" id="PTHR33116">
    <property type="entry name" value="REVERSE TRANSCRIPTASE ZINC-BINDING DOMAIN-CONTAINING PROTEIN-RELATED-RELATED"/>
    <property type="match status" value="1"/>
</dbReference>
<feature type="domain" description="Reverse transcriptase zinc-binding" evidence="2">
    <location>
        <begin position="429"/>
        <end position="495"/>
    </location>
</feature>
<protein>
    <submittedName>
        <fullName evidence="3">Reverse transcriptase</fullName>
    </submittedName>
</protein>
<evidence type="ECO:0000259" key="1">
    <source>
        <dbReference type="Pfam" id="PF00078"/>
    </source>
</evidence>